<dbReference type="STRING" id="56192.UB38_07595"/>
<dbReference type="Proteomes" id="UP000241954">
    <property type="component" value="Unassembled WGS sequence"/>
</dbReference>
<evidence type="ECO:0000313" key="2">
    <source>
        <dbReference type="EMBL" id="PSW98056.1"/>
    </source>
</evidence>
<evidence type="ECO:0000313" key="3">
    <source>
        <dbReference type="Proteomes" id="UP000241190"/>
    </source>
</evidence>
<dbReference type="RefSeq" id="WP_045035723.1">
    <property type="nucleotide sequence ID" value="NZ_JZSR01000003.1"/>
</dbReference>
<protein>
    <submittedName>
        <fullName evidence="1">TIGR02647 family protein</fullName>
    </submittedName>
</protein>
<evidence type="ECO:0000313" key="1">
    <source>
        <dbReference type="EMBL" id="PSV98647.1"/>
    </source>
</evidence>
<dbReference type="OrthoDB" id="5600572at2"/>
<reference evidence="1 4" key="1">
    <citation type="submission" date="2018-01" db="EMBL/GenBank/DDBJ databases">
        <title>Whole genome sequencing of Histamine producing bacteria.</title>
        <authorList>
            <person name="Butler K."/>
        </authorList>
    </citation>
    <scope>NUCLEOTIDE SEQUENCE [LARGE SCALE GENOMIC DNA]</scope>
    <source>
        <strain evidence="2 3">ATCC 51761</strain>
        <strain evidence="1 4">NCIMB 13481</strain>
    </source>
</reference>
<dbReference type="AlphaFoldDB" id="A0A0D8P4H8"/>
<evidence type="ECO:0000313" key="4">
    <source>
        <dbReference type="Proteomes" id="UP000241954"/>
    </source>
</evidence>
<sequence>MLYTPDIVDEMNLLVKFPMHSNMEGIKVHSDASPAVISAAQRLYAKGLVTEEDGGYLTYSGHQVVEKAKSALRILTGTAAKE</sequence>
<proteinExistence type="predicted"/>
<accession>A0A0D8P4H8</accession>
<gene>
    <name evidence="1" type="ORF">C9I88_04255</name>
    <name evidence="2" type="ORF">C9J52_09000</name>
</gene>
<dbReference type="InterPro" id="IPR013468">
    <property type="entry name" value="CHP02647"/>
</dbReference>
<name>A0A0D8P4H8_9GAMM</name>
<dbReference type="EMBL" id="PYOP01000011">
    <property type="protein sequence ID" value="PSW98056.1"/>
    <property type="molecule type" value="Genomic_DNA"/>
</dbReference>
<dbReference type="NCBIfam" id="TIGR02647">
    <property type="entry name" value="DNA"/>
    <property type="match status" value="1"/>
</dbReference>
<dbReference type="EMBL" id="PYLW01000003">
    <property type="protein sequence ID" value="PSV98647.1"/>
    <property type="molecule type" value="Genomic_DNA"/>
</dbReference>
<dbReference type="Pfam" id="PF18918">
    <property type="entry name" value="DUF5669"/>
    <property type="match status" value="1"/>
</dbReference>
<organism evidence="1 4">
    <name type="scientific">Photobacterium iliopiscarium</name>
    <dbReference type="NCBI Taxonomy" id="56192"/>
    <lineage>
        <taxon>Bacteria</taxon>
        <taxon>Pseudomonadati</taxon>
        <taxon>Pseudomonadota</taxon>
        <taxon>Gammaproteobacteria</taxon>
        <taxon>Vibrionales</taxon>
        <taxon>Vibrionaceae</taxon>
        <taxon>Photobacterium</taxon>
    </lineage>
</organism>
<comment type="caution">
    <text evidence="1">The sequence shown here is derived from an EMBL/GenBank/DDBJ whole genome shotgun (WGS) entry which is preliminary data.</text>
</comment>
<keyword evidence="3" id="KW-1185">Reference proteome</keyword>
<dbReference type="Proteomes" id="UP000241190">
    <property type="component" value="Unassembled WGS sequence"/>
</dbReference>
<dbReference type="GeneID" id="93548090"/>